<evidence type="ECO:0000256" key="6">
    <source>
        <dbReference type="ARBA" id="ARBA00023004"/>
    </source>
</evidence>
<gene>
    <name evidence="13" type="ORF">Kpho01_67260</name>
</gene>
<dbReference type="InterPro" id="IPR034768">
    <property type="entry name" value="4FE4S_WBL"/>
</dbReference>
<dbReference type="RefSeq" id="WP_033254574.1">
    <property type="nucleotide sequence ID" value="NZ_BSRX01000058.1"/>
</dbReference>
<dbReference type="InterPro" id="IPR003482">
    <property type="entry name" value="Whib"/>
</dbReference>
<evidence type="ECO:0000313" key="13">
    <source>
        <dbReference type="EMBL" id="GLW58715.1"/>
    </source>
</evidence>
<accession>A0A9W6PLY2</accession>
<dbReference type="Pfam" id="PF02467">
    <property type="entry name" value="Whib"/>
    <property type="match status" value="1"/>
</dbReference>
<dbReference type="PANTHER" id="PTHR38839">
    <property type="entry name" value="TRANSCRIPTIONAL REGULATOR WHID-RELATED"/>
    <property type="match status" value="1"/>
</dbReference>
<dbReference type="GO" id="GO:0005737">
    <property type="term" value="C:cytoplasm"/>
    <property type="evidence" value="ECO:0007669"/>
    <property type="project" value="UniProtKB-SubCell"/>
</dbReference>
<dbReference type="GO" id="GO:0046872">
    <property type="term" value="F:metal ion binding"/>
    <property type="evidence" value="ECO:0007669"/>
    <property type="project" value="UniProtKB-KW"/>
</dbReference>
<dbReference type="GO" id="GO:0047134">
    <property type="term" value="F:protein-disulfide reductase [NAD(P)H] activity"/>
    <property type="evidence" value="ECO:0007669"/>
    <property type="project" value="TreeGrafter"/>
</dbReference>
<name>A0A9W6PLY2_9ACTN</name>
<evidence type="ECO:0000313" key="14">
    <source>
        <dbReference type="Proteomes" id="UP001165143"/>
    </source>
</evidence>
<feature type="domain" description="4Fe-4S Wbl-type" evidence="12">
    <location>
        <begin position="51"/>
        <end position="110"/>
    </location>
</feature>
<keyword evidence="7" id="KW-0411">Iron-sulfur</keyword>
<dbReference type="GO" id="GO:0051539">
    <property type="term" value="F:4 iron, 4 sulfur cluster binding"/>
    <property type="evidence" value="ECO:0007669"/>
    <property type="project" value="UniProtKB-KW"/>
</dbReference>
<evidence type="ECO:0000256" key="5">
    <source>
        <dbReference type="ARBA" id="ARBA00022723"/>
    </source>
</evidence>
<keyword evidence="9" id="KW-0238">DNA-binding</keyword>
<keyword evidence="6" id="KW-0408">Iron</keyword>
<comment type="subcellular location">
    <subcellularLocation>
        <location evidence="2">Cytoplasm</location>
    </subcellularLocation>
</comment>
<evidence type="ECO:0000256" key="4">
    <source>
        <dbReference type="ARBA" id="ARBA00022485"/>
    </source>
</evidence>
<keyword evidence="5" id="KW-0479">Metal-binding</keyword>
<evidence type="ECO:0000256" key="10">
    <source>
        <dbReference type="ARBA" id="ARBA00023157"/>
    </source>
</evidence>
<dbReference type="GO" id="GO:0003677">
    <property type="term" value="F:DNA binding"/>
    <property type="evidence" value="ECO:0007669"/>
    <property type="project" value="UniProtKB-KW"/>
</dbReference>
<dbReference type="EMBL" id="BSRX01000058">
    <property type="protein sequence ID" value="GLW58715.1"/>
    <property type="molecule type" value="Genomic_DNA"/>
</dbReference>
<reference evidence="13" key="1">
    <citation type="submission" date="2023-02" db="EMBL/GenBank/DDBJ databases">
        <title>Kitasatospora phosalacinea NBRC 14362.</title>
        <authorList>
            <person name="Ichikawa N."/>
            <person name="Sato H."/>
            <person name="Tonouchi N."/>
        </authorList>
    </citation>
    <scope>NUCLEOTIDE SEQUENCE</scope>
    <source>
        <strain evidence="13">NBRC 14362</strain>
    </source>
</reference>
<dbReference type="GO" id="GO:0045454">
    <property type="term" value="P:cell redox homeostasis"/>
    <property type="evidence" value="ECO:0007669"/>
    <property type="project" value="TreeGrafter"/>
</dbReference>
<organism evidence="13 14">
    <name type="scientific">Kitasatospora phosalacinea</name>
    <dbReference type="NCBI Taxonomy" id="2065"/>
    <lineage>
        <taxon>Bacteria</taxon>
        <taxon>Bacillati</taxon>
        <taxon>Actinomycetota</taxon>
        <taxon>Actinomycetes</taxon>
        <taxon>Kitasatosporales</taxon>
        <taxon>Streptomycetaceae</taxon>
        <taxon>Kitasatospora</taxon>
    </lineage>
</organism>
<evidence type="ECO:0000256" key="9">
    <source>
        <dbReference type="ARBA" id="ARBA00023125"/>
    </source>
</evidence>
<evidence type="ECO:0000259" key="12">
    <source>
        <dbReference type="PROSITE" id="PS51674"/>
    </source>
</evidence>
<dbReference type="GO" id="GO:0045892">
    <property type="term" value="P:negative regulation of DNA-templated transcription"/>
    <property type="evidence" value="ECO:0007669"/>
    <property type="project" value="TreeGrafter"/>
</dbReference>
<protein>
    <recommendedName>
        <fullName evidence="12">4Fe-4S Wbl-type domain-containing protein</fullName>
    </recommendedName>
</protein>
<keyword evidence="10" id="KW-1015">Disulfide bond</keyword>
<sequence length="214" mass="23677">MNATVHVLYATVHEPEPDTLDEPEIDVVRELETAFVSGLARGSQYWRLKALCARDAQADDWFAPPRLAGHRRALAVCGSCPVRSECLDDAVACRTTEGIRGGLTGEEIALLLTHRKDDRRFDQIKLVLQGELVPLTSPEKRATVRITQLVGIGWEVWAPAMGIGYKAAAKRRREADKQLTTIPKRDLVEEIALADELRAELHQEFTTVTLAAAA</sequence>
<proteinExistence type="inferred from homology"/>
<dbReference type="AlphaFoldDB" id="A0A9W6PLY2"/>
<dbReference type="OrthoDB" id="3869337at2"/>
<keyword evidence="8" id="KW-0805">Transcription regulation</keyword>
<comment type="caution">
    <text evidence="13">The sequence shown here is derived from an EMBL/GenBank/DDBJ whole genome shotgun (WGS) entry which is preliminary data.</text>
</comment>
<dbReference type="PROSITE" id="PS51674">
    <property type="entry name" value="4FE4S_WBL"/>
    <property type="match status" value="1"/>
</dbReference>
<keyword evidence="11" id="KW-0804">Transcription</keyword>
<evidence type="ECO:0000256" key="11">
    <source>
        <dbReference type="ARBA" id="ARBA00023163"/>
    </source>
</evidence>
<evidence type="ECO:0000256" key="8">
    <source>
        <dbReference type="ARBA" id="ARBA00023015"/>
    </source>
</evidence>
<evidence type="ECO:0000256" key="2">
    <source>
        <dbReference type="ARBA" id="ARBA00004496"/>
    </source>
</evidence>
<keyword evidence="4" id="KW-0004">4Fe-4S</keyword>
<evidence type="ECO:0000256" key="7">
    <source>
        <dbReference type="ARBA" id="ARBA00023014"/>
    </source>
</evidence>
<evidence type="ECO:0000256" key="1">
    <source>
        <dbReference type="ARBA" id="ARBA00001966"/>
    </source>
</evidence>
<comment type="cofactor">
    <cofactor evidence="1">
        <name>[4Fe-4S] cluster</name>
        <dbReference type="ChEBI" id="CHEBI:49883"/>
    </cofactor>
</comment>
<comment type="similarity">
    <text evidence="3">Belongs to the WhiB family.</text>
</comment>
<dbReference type="Proteomes" id="UP001165143">
    <property type="component" value="Unassembled WGS sequence"/>
</dbReference>
<evidence type="ECO:0000256" key="3">
    <source>
        <dbReference type="ARBA" id="ARBA00006597"/>
    </source>
</evidence>